<organism evidence="9 10">
    <name type="scientific">Corynebacterium cystitidis DSM 20524</name>
    <dbReference type="NCBI Taxonomy" id="1121357"/>
    <lineage>
        <taxon>Bacteria</taxon>
        <taxon>Bacillati</taxon>
        <taxon>Actinomycetota</taxon>
        <taxon>Actinomycetes</taxon>
        <taxon>Mycobacteriales</taxon>
        <taxon>Corynebacteriaceae</taxon>
        <taxon>Corynebacterium</taxon>
    </lineage>
</organism>
<dbReference type="Gene3D" id="3.40.50.300">
    <property type="entry name" value="P-loop containing nucleotide triphosphate hydrolases"/>
    <property type="match status" value="2"/>
</dbReference>
<evidence type="ECO:0000313" key="9">
    <source>
        <dbReference type="EMBL" id="SES14686.1"/>
    </source>
</evidence>
<gene>
    <name evidence="9" type="ORF">SAMN05661109_02010</name>
</gene>
<evidence type="ECO:0000256" key="6">
    <source>
        <dbReference type="ARBA" id="ARBA00023065"/>
    </source>
</evidence>
<sequence length="256" mass="27972">MDNSATRWCDGPITASSNLGSATLSHMFITRVRLDSLDGLPAWVQALPAVRSLYHEPLPLSAVTIVTGDNGAGKSTLMEALAVAMRVNVEGGSRHARFSLAHEKHELGRALVVTRERNPKDVFFVRGETFLHLGLYYASLGGPFAELPDLSHGQGLMEVYRERLDDGLVLLDEPEDGLSVFRQLELLGLLWHVVRRGGQVVMATHSPVLMSIPGATLLEVGAHGVVPVDFDEVEAVRAWQEFIADPRGTTRYLLAD</sequence>
<dbReference type="STRING" id="1121357.SAMN05661109_02010"/>
<dbReference type="Pfam" id="PF13304">
    <property type="entry name" value="AAA_21"/>
    <property type="match status" value="1"/>
</dbReference>
<evidence type="ECO:0000259" key="8">
    <source>
        <dbReference type="SMART" id="SM00382"/>
    </source>
</evidence>
<name>A0A1H9UZ40_9CORY</name>
<dbReference type="InterPro" id="IPR051535">
    <property type="entry name" value="Siderophore_ABC-ATPase"/>
</dbReference>
<dbReference type="AlphaFoldDB" id="A0A1H9UZ40"/>
<keyword evidence="6" id="KW-0406">Ion transport</keyword>
<dbReference type="GO" id="GO:0006826">
    <property type="term" value="P:iron ion transport"/>
    <property type="evidence" value="ECO:0007669"/>
    <property type="project" value="UniProtKB-KW"/>
</dbReference>
<keyword evidence="10" id="KW-1185">Reference proteome</keyword>
<evidence type="ECO:0000256" key="1">
    <source>
        <dbReference type="ARBA" id="ARBA00004202"/>
    </source>
</evidence>
<evidence type="ECO:0000256" key="3">
    <source>
        <dbReference type="ARBA" id="ARBA00022475"/>
    </source>
</evidence>
<dbReference type="PANTHER" id="PTHR42771">
    <property type="entry name" value="IRON(3+)-HYDROXAMATE IMPORT ATP-BINDING PROTEIN FHUC"/>
    <property type="match status" value="1"/>
</dbReference>
<proteinExistence type="predicted"/>
<feature type="domain" description="AAA+ ATPase" evidence="8">
    <location>
        <begin position="60"/>
        <end position="232"/>
    </location>
</feature>
<dbReference type="InterPro" id="IPR027417">
    <property type="entry name" value="P-loop_NTPase"/>
</dbReference>
<reference evidence="10" key="1">
    <citation type="submission" date="2016-10" db="EMBL/GenBank/DDBJ databases">
        <authorList>
            <person name="Varghese N."/>
            <person name="Submissions S."/>
        </authorList>
    </citation>
    <scope>NUCLEOTIDE SEQUENCE [LARGE SCALE GENOMIC DNA]</scope>
    <source>
        <strain evidence="10">DSM 20524</strain>
    </source>
</reference>
<accession>A0A1H9UZ40</accession>
<comment type="subcellular location">
    <subcellularLocation>
        <location evidence="1">Cell membrane</location>
        <topology evidence="1">Peripheral membrane protein</topology>
    </subcellularLocation>
</comment>
<keyword evidence="5" id="KW-0408">Iron</keyword>
<dbReference type="GO" id="GO:0005886">
    <property type="term" value="C:plasma membrane"/>
    <property type="evidence" value="ECO:0007669"/>
    <property type="project" value="UniProtKB-SubCell"/>
</dbReference>
<keyword evidence="3" id="KW-1003">Cell membrane</keyword>
<evidence type="ECO:0000313" key="10">
    <source>
        <dbReference type="Proteomes" id="UP000198929"/>
    </source>
</evidence>
<dbReference type="GO" id="GO:0005524">
    <property type="term" value="F:ATP binding"/>
    <property type="evidence" value="ECO:0007669"/>
    <property type="project" value="InterPro"/>
</dbReference>
<keyword evidence="7" id="KW-0472">Membrane</keyword>
<evidence type="ECO:0000256" key="2">
    <source>
        <dbReference type="ARBA" id="ARBA00022448"/>
    </source>
</evidence>
<dbReference type="InterPro" id="IPR003593">
    <property type="entry name" value="AAA+_ATPase"/>
</dbReference>
<dbReference type="EMBL" id="FOGQ01000009">
    <property type="protein sequence ID" value="SES14686.1"/>
    <property type="molecule type" value="Genomic_DNA"/>
</dbReference>
<dbReference type="SUPFAM" id="SSF52540">
    <property type="entry name" value="P-loop containing nucleoside triphosphate hydrolases"/>
    <property type="match status" value="1"/>
</dbReference>
<dbReference type="InterPro" id="IPR003959">
    <property type="entry name" value="ATPase_AAA_core"/>
</dbReference>
<evidence type="ECO:0000256" key="7">
    <source>
        <dbReference type="ARBA" id="ARBA00023136"/>
    </source>
</evidence>
<evidence type="ECO:0000256" key="4">
    <source>
        <dbReference type="ARBA" id="ARBA00022496"/>
    </source>
</evidence>
<keyword evidence="2" id="KW-0813">Transport</keyword>
<evidence type="ECO:0000256" key="5">
    <source>
        <dbReference type="ARBA" id="ARBA00023004"/>
    </source>
</evidence>
<dbReference type="PANTHER" id="PTHR42771:SF2">
    <property type="entry name" value="IRON(3+)-HYDROXAMATE IMPORT ATP-BINDING PROTEIN FHUC"/>
    <property type="match status" value="1"/>
</dbReference>
<dbReference type="SMART" id="SM00382">
    <property type="entry name" value="AAA"/>
    <property type="match status" value="1"/>
</dbReference>
<keyword evidence="4" id="KW-0410">Iron transport</keyword>
<dbReference type="CDD" id="cd00267">
    <property type="entry name" value="ABC_ATPase"/>
    <property type="match status" value="1"/>
</dbReference>
<dbReference type="Proteomes" id="UP000198929">
    <property type="component" value="Unassembled WGS sequence"/>
</dbReference>
<protein>
    <submittedName>
        <fullName evidence="9">Predicted ATPase</fullName>
    </submittedName>
</protein>
<dbReference type="GO" id="GO:0016887">
    <property type="term" value="F:ATP hydrolysis activity"/>
    <property type="evidence" value="ECO:0007669"/>
    <property type="project" value="InterPro"/>
</dbReference>